<reference evidence="2" key="1">
    <citation type="submission" date="2021-01" db="EMBL/GenBank/DDBJ databases">
        <authorList>
            <person name="Kaushik A."/>
        </authorList>
    </citation>
    <scope>NUCLEOTIDE SEQUENCE</scope>
    <source>
        <strain evidence="2">AG1-1C</strain>
    </source>
</reference>
<dbReference type="Proteomes" id="UP000663846">
    <property type="component" value="Unassembled WGS sequence"/>
</dbReference>
<accession>A0A8H3C3Z1</accession>
<proteinExistence type="predicted"/>
<protein>
    <submittedName>
        <fullName evidence="2">Uncharacterized protein</fullName>
    </submittedName>
</protein>
<name>A0A8H3C3Z1_9AGAM</name>
<sequence>MSVSVSVNGILTPEELSACRAYFISTSKSPPEHLAKPACFHFWARLVALTLRQDKAASSDTVPEGLRSSASATSTPSSSTTLPSVTPITSSSSSATIIAVQRPPELPISESRKSSTPVTASSTSTTPTSLSLPKLSVAKEVTKKAAPKLSTSSASLQKLAKITSKNALNNAPVDGPKARKTTSAMAARQDITPFRQTAKRSSTMPSSAITRKPLSCWPRAPTTSSTNIGATKEAPTQPLAEPNCSLFSSASRTVIPPDAYIDRTSSGTIVPSVASWTPPDSPLKPPADKANTSSSKLGIRLSKTELSLKTPPASRPTVTPVVTPGPTMNTKSTIGRNPEEPKITIQKTLYDELMRIYQDHKKCQLKPQDSLSKPIPKEPKTLQKGTDQNLPTNLPKRKYGDMNGRGHYYDYYSV</sequence>
<feature type="region of interest" description="Disordered" evidence="1">
    <location>
        <begin position="271"/>
        <end position="338"/>
    </location>
</feature>
<feature type="region of interest" description="Disordered" evidence="1">
    <location>
        <begin position="102"/>
        <end position="131"/>
    </location>
</feature>
<gene>
    <name evidence="2" type="ORF">RDB_LOCUS178293</name>
</gene>
<feature type="region of interest" description="Disordered" evidence="1">
    <location>
        <begin position="364"/>
        <end position="401"/>
    </location>
</feature>
<feature type="compositionally biased region" description="Polar residues" evidence="1">
    <location>
        <begin position="199"/>
        <end position="209"/>
    </location>
</feature>
<feature type="compositionally biased region" description="Polar residues" evidence="1">
    <location>
        <begin position="383"/>
        <end position="392"/>
    </location>
</feature>
<feature type="region of interest" description="Disordered" evidence="1">
    <location>
        <begin position="196"/>
        <end position="243"/>
    </location>
</feature>
<feature type="compositionally biased region" description="Low complexity" evidence="1">
    <location>
        <begin position="310"/>
        <end position="330"/>
    </location>
</feature>
<evidence type="ECO:0000313" key="3">
    <source>
        <dbReference type="Proteomes" id="UP000663846"/>
    </source>
</evidence>
<feature type="region of interest" description="Disordered" evidence="1">
    <location>
        <begin position="57"/>
        <end position="89"/>
    </location>
</feature>
<organism evidence="2 3">
    <name type="scientific">Rhizoctonia solani</name>
    <dbReference type="NCBI Taxonomy" id="456999"/>
    <lineage>
        <taxon>Eukaryota</taxon>
        <taxon>Fungi</taxon>
        <taxon>Dikarya</taxon>
        <taxon>Basidiomycota</taxon>
        <taxon>Agaricomycotina</taxon>
        <taxon>Agaricomycetes</taxon>
        <taxon>Cantharellales</taxon>
        <taxon>Ceratobasidiaceae</taxon>
        <taxon>Rhizoctonia</taxon>
    </lineage>
</organism>
<dbReference type="AlphaFoldDB" id="A0A8H3C3Z1"/>
<comment type="caution">
    <text evidence="2">The sequence shown here is derived from an EMBL/GenBank/DDBJ whole genome shotgun (WGS) entry which is preliminary data.</text>
</comment>
<evidence type="ECO:0000313" key="2">
    <source>
        <dbReference type="EMBL" id="CAE6472702.1"/>
    </source>
</evidence>
<evidence type="ECO:0000256" key="1">
    <source>
        <dbReference type="SAM" id="MobiDB-lite"/>
    </source>
</evidence>
<feature type="compositionally biased region" description="Low complexity" evidence="1">
    <location>
        <begin position="114"/>
        <end position="131"/>
    </location>
</feature>
<feature type="compositionally biased region" description="Low complexity" evidence="1">
    <location>
        <begin position="68"/>
        <end position="89"/>
    </location>
</feature>
<dbReference type="OrthoDB" id="286814at2759"/>
<dbReference type="EMBL" id="CAJMWS010001079">
    <property type="protein sequence ID" value="CAE6472702.1"/>
    <property type="molecule type" value="Genomic_DNA"/>
</dbReference>